<evidence type="ECO:0000313" key="2">
    <source>
        <dbReference type="EMBL" id="SLM37316.1"/>
    </source>
</evidence>
<dbReference type="EMBL" id="FWEW01001562">
    <property type="protein sequence ID" value="SLM37316.1"/>
    <property type="molecule type" value="Genomic_DNA"/>
</dbReference>
<protein>
    <submittedName>
        <fullName evidence="2">Uncharacterized protein</fullName>
    </submittedName>
</protein>
<dbReference type="Proteomes" id="UP000192927">
    <property type="component" value="Unassembled WGS sequence"/>
</dbReference>
<keyword evidence="3" id="KW-1185">Reference proteome</keyword>
<name>A0A1W5D2K8_9LECA</name>
<feature type="non-terminal residue" evidence="2">
    <location>
        <position position="163"/>
    </location>
</feature>
<feature type="transmembrane region" description="Helical" evidence="1">
    <location>
        <begin position="25"/>
        <end position="46"/>
    </location>
</feature>
<keyword evidence="1" id="KW-1133">Transmembrane helix</keyword>
<reference evidence="3" key="1">
    <citation type="submission" date="2017-03" db="EMBL/GenBank/DDBJ databases">
        <authorList>
            <person name="Sharma R."/>
            <person name="Thines M."/>
        </authorList>
    </citation>
    <scope>NUCLEOTIDE SEQUENCE [LARGE SCALE GENOMIC DNA]</scope>
</reference>
<keyword evidence="1" id="KW-0472">Membrane</keyword>
<evidence type="ECO:0000313" key="3">
    <source>
        <dbReference type="Proteomes" id="UP000192927"/>
    </source>
</evidence>
<keyword evidence="1" id="KW-0812">Transmembrane</keyword>
<sequence length="163" mass="18259">MSARHNLVLRNPFTASPLNPTTMDLLIALLSLVLVGILLTGSLYLLRHMRQSQQRKQPALPLHNPHPSQRSNHRRLTITASSYNHRASSIYVYTEKQSLVDHASDPPASPIPEIRITFPEEEDEAGKRTSGRVVVVRIGEREAVGLEPLVEENLPPYEQSDAE</sequence>
<organism evidence="2 3">
    <name type="scientific">Lasallia pustulata</name>
    <dbReference type="NCBI Taxonomy" id="136370"/>
    <lineage>
        <taxon>Eukaryota</taxon>
        <taxon>Fungi</taxon>
        <taxon>Dikarya</taxon>
        <taxon>Ascomycota</taxon>
        <taxon>Pezizomycotina</taxon>
        <taxon>Lecanoromycetes</taxon>
        <taxon>OSLEUM clade</taxon>
        <taxon>Umbilicariomycetidae</taxon>
        <taxon>Umbilicariales</taxon>
        <taxon>Umbilicariaceae</taxon>
        <taxon>Lasallia</taxon>
    </lineage>
</organism>
<proteinExistence type="predicted"/>
<accession>A0A1W5D2K8</accession>
<evidence type="ECO:0000256" key="1">
    <source>
        <dbReference type="SAM" id="Phobius"/>
    </source>
</evidence>
<dbReference type="AlphaFoldDB" id="A0A1W5D2K8"/>